<dbReference type="InterPro" id="IPR050445">
    <property type="entry name" value="Bact_polysacc_biosynth/exp"/>
</dbReference>
<evidence type="ECO:0000313" key="2">
    <source>
        <dbReference type="Proteomes" id="UP001155587"/>
    </source>
</evidence>
<dbReference type="PANTHER" id="PTHR32309">
    <property type="entry name" value="TYROSINE-PROTEIN KINASE"/>
    <property type="match status" value="1"/>
</dbReference>
<dbReference type="Proteomes" id="UP001155587">
    <property type="component" value="Unassembled WGS sequence"/>
</dbReference>
<keyword evidence="2" id="KW-1185">Reference proteome</keyword>
<organism evidence="1 2">
    <name type="scientific">Vibrio qingdaonensis</name>
    <dbReference type="NCBI Taxonomy" id="2829491"/>
    <lineage>
        <taxon>Bacteria</taxon>
        <taxon>Pseudomonadati</taxon>
        <taxon>Pseudomonadota</taxon>
        <taxon>Gammaproteobacteria</taxon>
        <taxon>Vibrionales</taxon>
        <taxon>Vibrionaceae</taxon>
        <taxon>Vibrio</taxon>
    </lineage>
</organism>
<reference evidence="1" key="1">
    <citation type="submission" date="2022-02" db="EMBL/GenBank/DDBJ databases">
        <title>Vibrio sp. nov, a new bacterium isolated from seawater.</title>
        <authorList>
            <person name="Yuan Y."/>
        </authorList>
    </citation>
    <scope>NUCLEOTIDE SEQUENCE</scope>
    <source>
        <strain evidence="1">ZSDZ65</strain>
    </source>
</reference>
<gene>
    <name evidence="1" type="ORF">MD535_03060</name>
</gene>
<sequence length="235" mass="26269">MTIPATHSEIEEIYLNAELHQCRSLCISACNEEEGTSSIAQALTERYLLAGYRTLLVDLNMHHPSLLPLSIANEEHSVEDHGNAWVQHNASPRVFLGIAAPSDPATRLTYKDPRLLQQEVTHWLEEYDRVIIDTSPILNINKNNIPAPCVANACDGTILVVLSGVTVINQVENAIARLTQGERTRVLGTVLNYQHQPSLASEICREIDRFSWLPQTLTARLKRSVNNNRFLSLSI</sequence>
<dbReference type="RefSeq" id="WP_265673464.1">
    <property type="nucleotide sequence ID" value="NZ_JAKRRY010000002.1"/>
</dbReference>
<protein>
    <submittedName>
        <fullName evidence="1">Chromosome partitioning protein ParA</fullName>
    </submittedName>
</protein>
<comment type="caution">
    <text evidence="1">The sequence shown here is derived from an EMBL/GenBank/DDBJ whole genome shotgun (WGS) entry which is preliminary data.</text>
</comment>
<proteinExistence type="predicted"/>
<dbReference type="AlphaFoldDB" id="A0A9X3CKQ3"/>
<name>A0A9X3CKQ3_9VIBR</name>
<dbReference type="InterPro" id="IPR027417">
    <property type="entry name" value="P-loop_NTPase"/>
</dbReference>
<dbReference type="Gene3D" id="3.40.50.300">
    <property type="entry name" value="P-loop containing nucleotide triphosphate hydrolases"/>
    <property type="match status" value="1"/>
</dbReference>
<evidence type="ECO:0000313" key="1">
    <source>
        <dbReference type="EMBL" id="MCW8345009.1"/>
    </source>
</evidence>
<dbReference type="SUPFAM" id="SSF52540">
    <property type="entry name" value="P-loop containing nucleoside triphosphate hydrolases"/>
    <property type="match status" value="1"/>
</dbReference>
<dbReference type="EMBL" id="JAKRRY010000002">
    <property type="protein sequence ID" value="MCW8345009.1"/>
    <property type="molecule type" value="Genomic_DNA"/>
</dbReference>
<dbReference type="PANTHER" id="PTHR32309:SF31">
    <property type="entry name" value="CAPSULAR EXOPOLYSACCHARIDE FAMILY"/>
    <property type="match status" value="1"/>
</dbReference>
<accession>A0A9X3CKQ3</accession>